<gene>
    <name evidence="1" type="ORF">GGP82_003479</name>
</gene>
<dbReference type="EMBL" id="JANTYZ010000025">
    <property type="protein sequence ID" value="MCS3866896.1"/>
    <property type="molecule type" value="Genomic_DNA"/>
</dbReference>
<evidence type="ECO:0000313" key="2">
    <source>
        <dbReference type="Proteomes" id="UP001155034"/>
    </source>
</evidence>
<protein>
    <submittedName>
        <fullName evidence="1">Uncharacterized protein</fullName>
    </submittedName>
</protein>
<proteinExistence type="predicted"/>
<comment type="caution">
    <text evidence="1">The sequence shown here is derived from an EMBL/GenBank/DDBJ whole genome shotgun (WGS) entry which is preliminary data.</text>
</comment>
<reference evidence="1" key="1">
    <citation type="submission" date="2022-08" db="EMBL/GenBank/DDBJ databases">
        <title>Genomic Encyclopedia of Type Strains, Phase V (KMG-V): Genome sequencing to study the core and pangenomes of soil and plant-associated prokaryotes.</title>
        <authorList>
            <person name="Whitman W."/>
        </authorList>
    </citation>
    <scope>NUCLEOTIDE SEQUENCE</scope>
    <source>
        <strain evidence="1">SP2016B</strain>
    </source>
</reference>
<accession>A0A9X2U503</accession>
<name>A0A9X2U503_9BACT</name>
<sequence>MIRVLDIEGLLWEGDDRYETVDEALSEADEFIEQWRVEHGYAPE</sequence>
<organism evidence="1 2">
    <name type="scientific">Salinibacter ruber</name>
    <dbReference type="NCBI Taxonomy" id="146919"/>
    <lineage>
        <taxon>Bacteria</taxon>
        <taxon>Pseudomonadati</taxon>
        <taxon>Rhodothermota</taxon>
        <taxon>Rhodothermia</taxon>
        <taxon>Rhodothermales</taxon>
        <taxon>Salinibacteraceae</taxon>
        <taxon>Salinibacter</taxon>
    </lineage>
</organism>
<dbReference type="AlphaFoldDB" id="A0A9X2U503"/>
<dbReference type="RefSeq" id="WP_258005318.1">
    <property type="nucleotide sequence ID" value="NZ_CALTSD010000065.1"/>
</dbReference>
<evidence type="ECO:0000313" key="1">
    <source>
        <dbReference type="EMBL" id="MCS3866896.1"/>
    </source>
</evidence>
<dbReference type="Proteomes" id="UP001155034">
    <property type="component" value="Unassembled WGS sequence"/>
</dbReference>